<dbReference type="KEGG" id="aqu:100641218"/>
<feature type="domain" description="CCDC81 HU" evidence="3">
    <location>
        <begin position="8"/>
        <end position="92"/>
    </location>
</feature>
<dbReference type="GO" id="GO:0005815">
    <property type="term" value="C:microtubule organizing center"/>
    <property type="evidence" value="ECO:0007669"/>
    <property type="project" value="TreeGrafter"/>
</dbReference>
<organism evidence="5">
    <name type="scientific">Amphimedon queenslandica</name>
    <name type="common">Sponge</name>
    <dbReference type="NCBI Taxonomy" id="400682"/>
    <lineage>
        <taxon>Eukaryota</taxon>
        <taxon>Metazoa</taxon>
        <taxon>Porifera</taxon>
        <taxon>Demospongiae</taxon>
        <taxon>Heteroscleromorpha</taxon>
        <taxon>Haplosclerida</taxon>
        <taxon>Niphatidae</taxon>
        <taxon>Amphimedon</taxon>
    </lineage>
</organism>
<reference evidence="6" key="1">
    <citation type="journal article" date="2010" name="Nature">
        <title>The Amphimedon queenslandica genome and the evolution of animal complexity.</title>
        <authorList>
            <person name="Srivastava M."/>
            <person name="Simakov O."/>
            <person name="Chapman J."/>
            <person name="Fahey B."/>
            <person name="Gauthier M.E."/>
            <person name="Mitros T."/>
            <person name="Richards G.S."/>
            <person name="Conaco C."/>
            <person name="Dacre M."/>
            <person name="Hellsten U."/>
            <person name="Larroux C."/>
            <person name="Putnam N.H."/>
            <person name="Stanke M."/>
            <person name="Adamska M."/>
            <person name="Darling A."/>
            <person name="Degnan S.M."/>
            <person name="Oakley T.H."/>
            <person name="Plachetzki D.C."/>
            <person name="Zhai Y."/>
            <person name="Adamski M."/>
            <person name="Calcino A."/>
            <person name="Cummins S.F."/>
            <person name="Goodstein D.M."/>
            <person name="Harris C."/>
            <person name="Jackson D.J."/>
            <person name="Leys S.P."/>
            <person name="Shu S."/>
            <person name="Woodcroft B.J."/>
            <person name="Vervoort M."/>
            <person name="Kosik K.S."/>
            <person name="Manning G."/>
            <person name="Degnan B.M."/>
            <person name="Rokhsar D.S."/>
        </authorList>
    </citation>
    <scope>NUCLEOTIDE SEQUENCE [LARGE SCALE GENOMIC DNA]</scope>
</reference>
<proteinExistence type="predicted"/>
<evidence type="ECO:0008006" key="7">
    <source>
        <dbReference type="Google" id="ProtNLM"/>
    </source>
</evidence>
<dbReference type="Pfam" id="PF14908">
    <property type="entry name" value="HU-CCDC81_euk_1"/>
    <property type="match status" value="1"/>
</dbReference>
<dbReference type="InParanoid" id="A0A1X7U8L2"/>
<dbReference type="AlphaFoldDB" id="A0A1X7U8L2"/>
<sequence>MAETISTLVAAAKKSKFSMINHLSIDDVLIVWDELADFIEKQMLMTKGVSLHGFGTFTFSQRKIDIGCGKILKIQRPVFVLSENMAQTHSLSYPKQLATGQIPVLSINYTVLSNGTSFSRDTVELCIREILVAFGKALGACKDISLDFPKIGRLMIRDKKCRMRFFKEFITSMDSSGRIKYAFSSNKSQSSEGSVMSEPPCVRLNRTLPKIVEVTNEDSSSEGGSTSTPLPPAIKNSNKPNQDFMSNKDKPTAPHHSPKHETVLPLPSAPSPAGSKTEAKPRSEPLNNDNRPTSSCSHCAGDRNSMCYVCHQRELRNVPIYLAEERKRKEKLHERLLNEFQQKKAALLNAREKAKQLQNFEIAKDAADFNLHSMEKKKLNEMKDSIRNSDYQPSCVFQTRPLTPCYTRKQLEYCQQLDEQVRRRQEAYRTARKREEDFEKKEQNQLTKELAKIKEAYYSKMLERKASYQQALDDQIHLKATRNRAPSPVSQPIFAVQDTATVHTHRDRARKLYHEQLSFIMEKEQKLKSQALQQKKADAQQLYLNLQDYKRDIEKSRKDRIQARKELEEYWQEAARKKQLREESESIPRDCLLQDQCKKYPRCRQCQRKIDNVGASNVLSESRYTAGSRLMI</sequence>
<gene>
    <name evidence="5" type="primary">100641218</name>
</gene>
<dbReference type="InterPro" id="IPR040673">
    <property type="entry name" value="CCDC81_HU_dom_2"/>
</dbReference>
<evidence type="ECO:0000313" key="5">
    <source>
        <dbReference type="EnsemblMetazoa" id="Aqu2.1.23834_001"/>
    </source>
</evidence>
<feature type="region of interest" description="Disordered" evidence="2">
    <location>
        <begin position="214"/>
        <end position="297"/>
    </location>
</feature>
<feature type="compositionally biased region" description="Polar residues" evidence="2">
    <location>
        <begin position="285"/>
        <end position="297"/>
    </location>
</feature>
<feature type="compositionally biased region" description="Polar residues" evidence="2">
    <location>
        <begin position="235"/>
        <end position="245"/>
    </location>
</feature>
<accession>A0A1X7U8L2</accession>
<protein>
    <recommendedName>
        <fullName evidence="7">CCDC81 HU domain-containing protein</fullName>
    </recommendedName>
</protein>
<evidence type="ECO:0000256" key="1">
    <source>
        <dbReference type="SAM" id="Coils"/>
    </source>
</evidence>
<keyword evidence="6" id="KW-1185">Reference proteome</keyword>
<dbReference type="OrthoDB" id="125906at2759"/>
<dbReference type="EnsemblMetazoa" id="Aqu2.1.23834_001">
    <property type="protein sequence ID" value="Aqu2.1.23834_001"/>
    <property type="gene ID" value="Aqu2.1.23834"/>
</dbReference>
<evidence type="ECO:0000313" key="6">
    <source>
        <dbReference type="Proteomes" id="UP000007879"/>
    </source>
</evidence>
<dbReference type="PANTHER" id="PTHR14362">
    <property type="entry name" value="COILED-COIL DOMAIN-CONTAINING PROTEIN 81"/>
    <property type="match status" value="1"/>
</dbReference>
<evidence type="ECO:0000259" key="4">
    <source>
        <dbReference type="Pfam" id="PF18289"/>
    </source>
</evidence>
<keyword evidence="1" id="KW-0175">Coiled coil</keyword>
<reference evidence="5" key="2">
    <citation type="submission" date="2017-05" db="UniProtKB">
        <authorList>
            <consortium name="EnsemblMetazoa"/>
        </authorList>
    </citation>
    <scope>IDENTIFICATION</scope>
</reference>
<dbReference type="EnsemblMetazoa" id="XM_011407536.2">
    <property type="protein sequence ID" value="XP_011405838.1"/>
    <property type="gene ID" value="LOC100641218"/>
</dbReference>
<dbReference type="STRING" id="400682.A0A1X7U8L2"/>
<dbReference type="eggNOG" id="ENOG502QT76">
    <property type="taxonomic scope" value="Eukaryota"/>
</dbReference>
<dbReference type="InterPro" id="IPR028034">
    <property type="entry name" value="HU-CCDC81"/>
</dbReference>
<evidence type="ECO:0000259" key="3">
    <source>
        <dbReference type="Pfam" id="PF14908"/>
    </source>
</evidence>
<evidence type="ECO:0000256" key="2">
    <source>
        <dbReference type="SAM" id="MobiDB-lite"/>
    </source>
</evidence>
<dbReference type="OMA" id="QCEKYPR"/>
<dbReference type="Pfam" id="PF18289">
    <property type="entry name" value="HU-CCDC81_euk_2"/>
    <property type="match status" value="1"/>
</dbReference>
<name>A0A1X7U8L2_AMPQE</name>
<dbReference type="Proteomes" id="UP000007879">
    <property type="component" value="Unassembled WGS sequence"/>
</dbReference>
<dbReference type="InterPro" id="IPR026295">
    <property type="entry name" value="CCD81"/>
</dbReference>
<feature type="domain" description="CCDC81 HU" evidence="4">
    <location>
        <begin position="103"/>
        <end position="177"/>
    </location>
</feature>
<feature type="coiled-coil region" evidence="1">
    <location>
        <begin position="532"/>
        <end position="566"/>
    </location>
</feature>
<dbReference type="PANTHER" id="PTHR14362:SF2">
    <property type="entry name" value="COILED-COIL DOMAIN-CONTAINING PROTEIN 81"/>
    <property type="match status" value="1"/>
</dbReference>